<comment type="caution">
    <text evidence="2">The sequence shown here is derived from an EMBL/GenBank/DDBJ whole genome shotgun (WGS) entry which is preliminary data.</text>
</comment>
<proteinExistence type="predicted"/>
<name>A0A843W3J0_COLES</name>
<evidence type="ECO:0000256" key="1">
    <source>
        <dbReference type="SAM" id="MobiDB-lite"/>
    </source>
</evidence>
<reference evidence="2" key="1">
    <citation type="submission" date="2017-07" db="EMBL/GenBank/DDBJ databases">
        <title>Taro Niue Genome Assembly and Annotation.</title>
        <authorList>
            <person name="Atibalentja N."/>
            <person name="Keating K."/>
            <person name="Fields C.J."/>
        </authorList>
    </citation>
    <scope>NUCLEOTIDE SEQUENCE</scope>
    <source>
        <strain evidence="2">Niue_2</strain>
        <tissue evidence="2">Leaf</tissue>
    </source>
</reference>
<gene>
    <name evidence="2" type="ORF">Taro_036618</name>
</gene>
<accession>A0A843W3J0</accession>
<dbReference type="Proteomes" id="UP000652761">
    <property type="component" value="Unassembled WGS sequence"/>
</dbReference>
<dbReference type="EMBL" id="NMUH01003103">
    <property type="protein sequence ID" value="MQM03829.1"/>
    <property type="molecule type" value="Genomic_DNA"/>
</dbReference>
<feature type="region of interest" description="Disordered" evidence="1">
    <location>
        <begin position="11"/>
        <end position="38"/>
    </location>
</feature>
<evidence type="ECO:0000313" key="2">
    <source>
        <dbReference type="EMBL" id="MQM03829.1"/>
    </source>
</evidence>
<organism evidence="2 3">
    <name type="scientific">Colocasia esculenta</name>
    <name type="common">Wild taro</name>
    <name type="synonym">Arum esculentum</name>
    <dbReference type="NCBI Taxonomy" id="4460"/>
    <lineage>
        <taxon>Eukaryota</taxon>
        <taxon>Viridiplantae</taxon>
        <taxon>Streptophyta</taxon>
        <taxon>Embryophyta</taxon>
        <taxon>Tracheophyta</taxon>
        <taxon>Spermatophyta</taxon>
        <taxon>Magnoliopsida</taxon>
        <taxon>Liliopsida</taxon>
        <taxon>Araceae</taxon>
        <taxon>Aroideae</taxon>
        <taxon>Colocasieae</taxon>
        <taxon>Colocasia</taxon>
    </lineage>
</organism>
<evidence type="ECO:0000313" key="3">
    <source>
        <dbReference type="Proteomes" id="UP000652761"/>
    </source>
</evidence>
<keyword evidence="3" id="KW-1185">Reference proteome</keyword>
<dbReference type="AlphaFoldDB" id="A0A843W3J0"/>
<protein>
    <submittedName>
        <fullName evidence="2">Uncharacterized protein</fullName>
    </submittedName>
</protein>
<sequence length="227" mass="25684">MAINPAALPARALSPRAESTPGGDLPFPRNHRFGSTEGRFGVPKPSWIVRSELQLIRHGYDRLQERRKKGRIRMQFVRRLEGIHKQAGCIASDVFYRNISYHQFGCEGIIPCPARGKAYTSEDVLRTQLNSNISRQVLLDAQFGSCEFHVNQPPRWNAPGEVLAVRREVAFDDGLDVVVVARIHYGVPEHYQRWHLGGGTVCGRAQCQQQQQLRLEDKEKEQCGGKD</sequence>